<feature type="transmembrane region" description="Helical" evidence="9">
    <location>
        <begin position="1543"/>
        <end position="1567"/>
    </location>
</feature>
<dbReference type="OrthoDB" id="74360at2759"/>
<dbReference type="SUPFAM" id="SSF52075">
    <property type="entry name" value="Outer arm dynein light chain 1"/>
    <property type="match status" value="1"/>
</dbReference>
<feature type="region of interest" description="Disordered" evidence="8">
    <location>
        <begin position="1"/>
        <end position="23"/>
    </location>
</feature>
<dbReference type="GO" id="GO:0050661">
    <property type="term" value="F:NADP binding"/>
    <property type="evidence" value="ECO:0007669"/>
    <property type="project" value="InterPro"/>
</dbReference>
<dbReference type="InterPro" id="IPR050346">
    <property type="entry name" value="FMO-like"/>
</dbReference>
<evidence type="ECO:0000256" key="8">
    <source>
        <dbReference type="SAM" id="MobiDB-lite"/>
    </source>
</evidence>
<dbReference type="InterPro" id="IPR003591">
    <property type="entry name" value="Leu-rich_rpt_typical-subtyp"/>
</dbReference>
<sequence length="1575" mass="174394">MDAVDPPTLLSPHRSKRSSFPHTSLNSSHVAQAVLQSPDNGATLVFSKMNISDFGSSVAEELATLGRETSEDESGVRRIALGNNRLTTLPMELALLSRLRYLNLRHNNFSVFPDVLTLIPSLDTLDISHNKIRRLPFQAGHLVRLRVFCCARNKISRLPSYLSQFHNLEVLQVERNPIEWPPRAVMEKGNQIDSRHAMKDWVRSLQKWMDHDGSEQTHDDSGFSEQQNLDAYIEESYSSWRFPRQGPVTVEAFTPHSRSYSFDSNFSISSDSESVRYRETSTSRNGETDRPPPLHLGMLGTFSAESSPTRSLASHQPSPVDSEFLENGLTAGLNSTGPLYHGRNASYSSDHHRTAGSNVVDKISMPDLRTAKLNFTKAIADIPEASLPSIATSEDGGQDDSPNPPSLALAQDLGSSLSSNRATGFASRETNRSSPTQAVSSMAFERNSYFQRLSTLPIATALPKPLMCLIDSARSILFAMCQVYQTLEHYMVHAVDDRISSVLRKVLDPASTDMLQLINSLDRFDAMSRKMLPSPAICRAVVEACRDTVAVFNKAIGVLALQLKVIITGDDMRYSRWILLELYGATSEVSCAWQAMIPQIENIKPLLRAKGFATHPPPLPAGSDAHSMSSTAPSPVQMDPSASLRPQQGLPGASGNMERVRTARRHAGSFSSKDVEIGKQLPSYEDIPGMFGGIISGMAKHTPTLRAPKRQATIPITTISSPSPTSPLSLPQYSSSAFTSFTFLGEGSRPSHSRQGSQASLQTSASSSPSVPSRTNFLDLPSNSKSQVDKEALQAVQAAVDVAPAVWDMIAELFGDTLDTKTSILDTIETARAVTTRLANRLRTLHDSEAFVDGKELREDAHIFLKMVVQLSNVIRTYRGPHIVSSSLRSNMVKLTNSTEEFAILLHVSSFSPSTPRAHTPILNISTGQRRDSRQAKVSERPHSTGQRPASAIVAISSVNSCCCFRRLARLILHPHLAFSMKVVVIGAGPSGLVTCKSLLEASTQAFPFDPVVLEQEAELGGTFKYRSYENSNLVSSKQLTSFSDFRLPLSHPDHLTLEEYVTYLRAYCDHFNVFPRIKFHSKVVNIRRDPGGKHLVSYVQKDPIHHQWSTTPTIIHAEYIAVCTGLHVIPSMPTLPGIEYIASQRPNGEPKVIHSQDYKTRTQLKGKRVMILGSGETGMDIAYEAVKAGSPEVVLCSRSGFLSFPKALNDFEILGFKFESKTPVPIDSLITNLGETAYVHPWVSASHIRWFISDYVLKRLLWILTGTQAGCNQWAGELEPRRLGRAYVFLNKSHKAMPYINRPYRTRPKYLDYLSRYIDPPEDSPPATDFIIDLAPFPSGFSSDGRAIFPKIPRKDAIRMADRVVIPDLVIYATGYAQNFDFFDKDSNYATPAEADMRNVTKTGDESVGFIGFVRPGVGAIPPLAEMQTFFWISVIKGQVKKPLTSAHYHLLVDDTARIKYGVDHSTYMSTLAKDIGAAPGLWELWYEYGVHVLVCYCFGAAFTSFYRLVGPFRSPTAPQVIKTEIWDTITRRGILGNLTMGLIPMTFYLALNLLVYVVACTWQLLNMWKPYTS</sequence>
<comment type="similarity">
    <text evidence="1">Belongs to the FMO family.</text>
</comment>
<protein>
    <submittedName>
        <fullName evidence="10">FMO family protein</fullName>
    </submittedName>
</protein>
<dbReference type="GO" id="GO:0004499">
    <property type="term" value="F:N,N-dimethylaniline monooxygenase activity"/>
    <property type="evidence" value="ECO:0007669"/>
    <property type="project" value="InterPro"/>
</dbReference>
<evidence type="ECO:0000256" key="7">
    <source>
        <dbReference type="ARBA" id="ARBA00023002"/>
    </source>
</evidence>
<name>A0A9P3UL59_LYOSH</name>
<comment type="caution">
    <text evidence="10">The sequence shown here is derived from an EMBL/GenBank/DDBJ whole genome shotgun (WGS) entry which is preliminary data.</text>
</comment>
<dbReference type="InterPro" id="IPR000960">
    <property type="entry name" value="Flavin_mOase"/>
</dbReference>
<feature type="region of interest" description="Disordered" evidence="8">
    <location>
        <begin position="271"/>
        <end position="294"/>
    </location>
</feature>
<keyword evidence="3" id="KW-0285">Flavoprotein</keyword>
<feature type="transmembrane region" description="Helical" evidence="9">
    <location>
        <begin position="1490"/>
        <end position="1511"/>
    </location>
</feature>
<gene>
    <name evidence="10" type="ORF">LshimejAT787_0206310</name>
</gene>
<evidence type="ECO:0000313" key="11">
    <source>
        <dbReference type="Proteomes" id="UP001063166"/>
    </source>
</evidence>
<feature type="compositionally biased region" description="Polar residues" evidence="8">
    <location>
        <begin position="413"/>
        <end position="422"/>
    </location>
</feature>
<dbReference type="PROSITE" id="PS51450">
    <property type="entry name" value="LRR"/>
    <property type="match status" value="2"/>
</dbReference>
<feature type="compositionally biased region" description="Basic and acidic residues" evidence="8">
    <location>
        <begin position="273"/>
        <end position="292"/>
    </location>
</feature>
<dbReference type="SUPFAM" id="SSF51905">
    <property type="entry name" value="FAD/NAD(P)-binding domain"/>
    <property type="match status" value="1"/>
</dbReference>
<dbReference type="Pfam" id="PF00743">
    <property type="entry name" value="FMO-like"/>
    <property type="match status" value="2"/>
</dbReference>
<feature type="compositionally biased region" description="Low complexity" evidence="8">
    <location>
        <begin position="757"/>
        <end position="773"/>
    </location>
</feature>
<keyword evidence="9" id="KW-0812">Transmembrane</keyword>
<keyword evidence="7" id="KW-0560">Oxidoreductase</keyword>
<dbReference type="GO" id="GO:0050660">
    <property type="term" value="F:flavin adenine dinucleotide binding"/>
    <property type="evidence" value="ECO:0007669"/>
    <property type="project" value="InterPro"/>
</dbReference>
<evidence type="ECO:0000313" key="10">
    <source>
        <dbReference type="EMBL" id="GLB35066.1"/>
    </source>
</evidence>
<dbReference type="InterPro" id="IPR036188">
    <property type="entry name" value="FAD/NAD-bd_sf"/>
</dbReference>
<dbReference type="PRINTS" id="PR00370">
    <property type="entry name" value="FMOXYGENASE"/>
</dbReference>
<evidence type="ECO:0000256" key="6">
    <source>
        <dbReference type="ARBA" id="ARBA00022857"/>
    </source>
</evidence>
<keyword evidence="9" id="KW-1133">Transmembrane helix</keyword>
<dbReference type="InterPro" id="IPR020946">
    <property type="entry name" value="Flavin_mOase-like"/>
</dbReference>
<keyword evidence="9" id="KW-0472">Membrane</keyword>
<feature type="region of interest" description="Disordered" evidence="8">
    <location>
        <begin position="614"/>
        <end position="656"/>
    </location>
</feature>
<proteinExistence type="inferred from homology"/>
<reference evidence="10" key="1">
    <citation type="submission" date="2022-07" db="EMBL/GenBank/DDBJ databases">
        <title>The genome of Lyophyllum shimeji provides insight into the initial evolution of ectomycorrhizal fungal genome.</title>
        <authorList>
            <person name="Kobayashi Y."/>
            <person name="Shibata T."/>
            <person name="Hirakawa H."/>
            <person name="Shigenobu S."/>
            <person name="Nishiyama T."/>
            <person name="Yamada A."/>
            <person name="Hasebe M."/>
            <person name="Kawaguchi M."/>
        </authorList>
    </citation>
    <scope>NUCLEOTIDE SEQUENCE</scope>
    <source>
        <strain evidence="10">AT787</strain>
    </source>
</reference>
<dbReference type="Gene3D" id="3.80.10.10">
    <property type="entry name" value="Ribonuclease Inhibitor"/>
    <property type="match status" value="1"/>
</dbReference>
<evidence type="ECO:0000256" key="5">
    <source>
        <dbReference type="ARBA" id="ARBA00022827"/>
    </source>
</evidence>
<keyword evidence="4" id="KW-0677">Repeat</keyword>
<keyword evidence="2" id="KW-0433">Leucine-rich repeat</keyword>
<feature type="region of interest" description="Disordered" evidence="8">
    <location>
        <begin position="389"/>
        <end position="438"/>
    </location>
</feature>
<dbReference type="Proteomes" id="UP001063166">
    <property type="component" value="Unassembled WGS sequence"/>
</dbReference>
<evidence type="ECO:0000256" key="1">
    <source>
        <dbReference type="ARBA" id="ARBA00009183"/>
    </source>
</evidence>
<dbReference type="SMART" id="SM00369">
    <property type="entry name" value="LRR_TYP"/>
    <property type="match status" value="3"/>
</dbReference>
<evidence type="ECO:0000256" key="3">
    <source>
        <dbReference type="ARBA" id="ARBA00022630"/>
    </source>
</evidence>
<dbReference type="Gene3D" id="3.50.50.60">
    <property type="entry name" value="FAD/NAD(P)-binding domain"/>
    <property type="match status" value="1"/>
</dbReference>
<keyword evidence="5" id="KW-0274">FAD</keyword>
<dbReference type="EMBL" id="BRPK01000002">
    <property type="protein sequence ID" value="GLB35066.1"/>
    <property type="molecule type" value="Genomic_DNA"/>
</dbReference>
<organism evidence="10 11">
    <name type="scientific">Lyophyllum shimeji</name>
    <name type="common">Hon-shimeji</name>
    <name type="synonym">Tricholoma shimeji</name>
    <dbReference type="NCBI Taxonomy" id="47721"/>
    <lineage>
        <taxon>Eukaryota</taxon>
        <taxon>Fungi</taxon>
        <taxon>Dikarya</taxon>
        <taxon>Basidiomycota</taxon>
        <taxon>Agaricomycotina</taxon>
        <taxon>Agaricomycetes</taxon>
        <taxon>Agaricomycetidae</taxon>
        <taxon>Agaricales</taxon>
        <taxon>Tricholomatineae</taxon>
        <taxon>Lyophyllaceae</taxon>
        <taxon>Lyophyllum</taxon>
    </lineage>
</organism>
<dbReference type="InterPro" id="IPR032675">
    <property type="entry name" value="LRR_dom_sf"/>
</dbReference>
<feature type="region of interest" description="Disordered" evidence="8">
    <location>
        <begin position="745"/>
        <end position="783"/>
    </location>
</feature>
<dbReference type="InterPro" id="IPR019487">
    <property type="entry name" value="RAM_signalling_pathway_SOG2"/>
</dbReference>
<keyword evidence="6" id="KW-0521">NADP</keyword>
<dbReference type="PANTHER" id="PTHR23023">
    <property type="entry name" value="DIMETHYLANILINE MONOOXYGENASE"/>
    <property type="match status" value="1"/>
</dbReference>
<accession>A0A9P3UL59</accession>
<evidence type="ECO:0000256" key="9">
    <source>
        <dbReference type="SAM" id="Phobius"/>
    </source>
</evidence>
<keyword evidence="11" id="KW-1185">Reference proteome</keyword>
<dbReference type="Pfam" id="PF13855">
    <property type="entry name" value="LRR_8"/>
    <property type="match status" value="1"/>
</dbReference>
<evidence type="ECO:0000256" key="2">
    <source>
        <dbReference type="ARBA" id="ARBA00022614"/>
    </source>
</evidence>
<dbReference type="Pfam" id="PF10428">
    <property type="entry name" value="SOG2"/>
    <property type="match status" value="1"/>
</dbReference>
<dbReference type="InterPro" id="IPR001611">
    <property type="entry name" value="Leu-rich_rpt"/>
</dbReference>
<evidence type="ECO:0000256" key="4">
    <source>
        <dbReference type="ARBA" id="ARBA00022737"/>
    </source>
</evidence>